<keyword evidence="8" id="KW-0325">Glycoprotein</keyword>
<feature type="chain" id="PRO_5040271990" evidence="12">
    <location>
        <begin position="31"/>
        <end position="484"/>
    </location>
</feature>
<evidence type="ECO:0000256" key="10">
    <source>
        <dbReference type="ARBA" id="ARBA00038221"/>
    </source>
</evidence>
<sequence length="484" mass="54906">MGFVQMEMKPCFTQSMRFLLLLAFQTLTAGYRVETIPGFLQPVVGAWHRNVTLPCHIEPQLSAVGLQVRWFREGSEKPVHLHRYGRDDPALQDGAYQGRTRLFEEELASGNVSLRLSDLQLSDSGVYRCLVQGDRWEDERNVTLLIPVSGSQPRVSVDRTGRPRLVCRSEGWFPQPEVTWRDKRGGVATPHTRHSQDEQGLYTVISDLELQRQSDVFSCMVTAEGPGGASKLHIAEDFYPPMSSWMMLFFLMVGFVSIFIPVVIRAWRRLNVRYKNACNSVTVRLGKELAALKQPIKSEWSSIRGYAATVTLDPCTAYNRLVLSADRKQVYMAEKRLKLPVDARRFKHFPYVLGKESFSSGSHYWEVEVGQKPWWCVGVCRMFVNRSREMETTPSHGYWTLELRGEETCRGGGASLHVRRRPHKVGVYLNYEDGQVSFYNAETTSLIHTLSDHFTEALCPFFCTGVIGGNIPLIICPIEAGTSP</sequence>
<evidence type="ECO:0000256" key="3">
    <source>
        <dbReference type="ARBA" id="ARBA00022692"/>
    </source>
</evidence>
<dbReference type="InterPro" id="IPR013320">
    <property type="entry name" value="ConA-like_dom_sf"/>
</dbReference>
<dbReference type="GO" id="GO:0050852">
    <property type="term" value="P:T cell receptor signaling pathway"/>
    <property type="evidence" value="ECO:0007669"/>
    <property type="project" value="TreeGrafter"/>
</dbReference>
<dbReference type="InterPro" id="IPR003877">
    <property type="entry name" value="SPRY_dom"/>
</dbReference>
<dbReference type="GO" id="GO:1903037">
    <property type="term" value="P:regulation of leukocyte cell-cell adhesion"/>
    <property type="evidence" value="ECO:0007669"/>
    <property type="project" value="UniProtKB-ARBA"/>
</dbReference>
<dbReference type="Gene3D" id="2.60.40.10">
    <property type="entry name" value="Immunoglobulins"/>
    <property type="match status" value="2"/>
</dbReference>
<accession>A0A9Q1D589</accession>
<dbReference type="AlphaFoldDB" id="A0A9Q1D589"/>
<dbReference type="PANTHER" id="PTHR24100:SF130">
    <property type="entry name" value="BUTYROPHILIN-LIKE PROTEIN 9"/>
    <property type="match status" value="1"/>
</dbReference>
<dbReference type="PRINTS" id="PR01407">
    <property type="entry name" value="BUTYPHLNCDUF"/>
</dbReference>
<keyword evidence="4 12" id="KW-0732">Signal</keyword>
<protein>
    <submittedName>
        <fullName evidence="15">Uncharacterized protein</fullName>
    </submittedName>
</protein>
<evidence type="ECO:0000256" key="12">
    <source>
        <dbReference type="SAM" id="SignalP"/>
    </source>
</evidence>
<dbReference type="SUPFAM" id="SSF48726">
    <property type="entry name" value="Immunoglobulin"/>
    <property type="match status" value="2"/>
</dbReference>
<feature type="signal peptide" evidence="12">
    <location>
        <begin position="1"/>
        <end position="30"/>
    </location>
</feature>
<evidence type="ECO:0000313" key="15">
    <source>
        <dbReference type="EMBL" id="KAJ8258901.1"/>
    </source>
</evidence>
<dbReference type="InterPro" id="IPR036179">
    <property type="entry name" value="Ig-like_dom_sf"/>
</dbReference>
<dbReference type="InterPro" id="IPR001870">
    <property type="entry name" value="B30.2/SPRY"/>
</dbReference>
<dbReference type="GO" id="GO:0050863">
    <property type="term" value="P:regulation of T cell activation"/>
    <property type="evidence" value="ECO:0007669"/>
    <property type="project" value="UniProtKB-ARBA"/>
</dbReference>
<keyword evidence="3 11" id="KW-0812">Transmembrane</keyword>
<dbReference type="Gene3D" id="2.60.120.920">
    <property type="match status" value="1"/>
</dbReference>
<evidence type="ECO:0000259" key="13">
    <source>
        <dbReference type="PROSITE" id="PS50188"/>
    </source>
</evidence>
<dbReference type="Proteomes" id="UP001152803">
    <property type="component" value="Unassembled WGS sequence"/>
</dbReference>
<dbReference type="InterPro" id="IPR003879">
    <property type="entry name" value="Butyrophylin_SPRY"/>
</dbReference>
<evidence type="ECO:0000256" key="11">
    <source>
        <dbReference type="SAM" id="Phobius"/>
    </source>
</evidence>
<dbReference type="OrthoDB" id="10055806at2759"/>
<comment type="subcellular location">
    <subcellularLocation>
        <location evidence="1">Membrane</location>
        <topology evidence="1">Single-pass type I membrane protein</topology>
    </subcellularLocation>
</comment>
<feature type="transmembrane region" description="Helical" evidence="11">
    <location>
        <begin position="245"/>
        <end position="267"/>
    </location>
</feature>
<keyword evidence="16" id="KW-1185">Reference proteome</keyword>
<name>A0A9Q1D589_CONCO</name>
<keyword evidence="6 11" id="KW-0472">Membrane</keyword>
<comment type="caution">
    <text evidence="15">The sequence shown here is derived from an EMBL/GenBank/DDBJ whole genome shotgun (WGS) entry which is preliminary data.</text>
</comment>
<dbReference type="SUPFAM" id="SSF49899">
    <property type="entry name" value="Concanavalin A-like lectins/glucanases"/>
    <property type="match status" value="1"/>
</dbReference>
<dbReference type="PROSITE" id="PS50188">
    <property type="entry name" value="B302_SPRY"/>
    <property type="match status" value="1"/>
</dbReference>
<dbReference type="FunFam" id="2.60.120.920:FF:000004">
    <property type="entry name" value="Butyrophilin subfamily 1 member A1"/>
    <property type="match status" value="1"/>
</dbReference>
<keyword evidence="9" id="KW-0393">Immunoglobulin domain</keyword>
<dbReference type="FunFam" id="2.60.40.10:FF:000088">
    <property type="entry name" value="Butyrophilin subfamily 1 member A1"/>
    <property type="match status" value="1"/>
</dbReference>
<dbReference type="InterPro" id="IPR050504">
    <property type="entry name" value="IgSF_BTN/MOG"/>
</dbReference>
<feature type="domain" description="Ig-like" evidence="14">
    <location>
        <begin position="10"/>
        <end position="143"/>
    </location>
</feature>
<organism evidence="15 16">
    <name type="scientific">Conger conger</name>
    <name type="common">Conger eel</name>
    <name type="synonym">Muraena conger</name>
    <dbReference type="NCBI Taxonomy" id="82655"/>
    <lineage>
        <taxon>Eukaryota</taxon>
        <taxon>Metazoa</taxon>
        <taxon>Chordata</taxon>
        <taxon>Craniata</taxon>
        <taxon>Vertebrata</taxon>
        <taxon>Euteleostomi</taxon>
        <taxon>Actinopterygii</taxon>
        <taxon>Neopterygii</taxon>
        <taxon>Teleostei</taxon>
        <taxon>Anguilliformes</taxon>
        <taxon>Congridae</taxon>
        <taxon>Conger</taxon>
    </lineage>
</organism>
<dbReference type="Pfam" id="PF13765">
    <property type="entry name" value="PRY"/>
    <property type="match status" value="1"/>
</dbReference>
<dbReference type="InterPro" id="IPR013783">
    <property type="entry name" value="Ig-like_fold"/>
</dbReference>
<dbReference type="PROSITE" id="PS50835">
    <property type="entry name" value="IG_LIKE"/>
    <property type="match status" value="2"/>
</dbReference>
<gene>
    <name evidence="15" type="ORF">COCON_G00179130</name>
</gene>
<dbReference type="InterPro" id="IPR006574">
    <property type="entry name" value="PRY"/>
</dbReference>
<dbReference type="FunFam" id="2.60.40.10:FF:000142">
    <property type="entry name" value="V-set domain-containing T-cell activation inhibitor 1"/>
    <property type="match status" value="1"/>
</dbReference>
<evidence type="ECO:0000256" key="9">
    <source>
        <dbReference type="ARBA" id="ARBA00023319"/>
    </source>
</evidence>
<dbReference type="InterPro" id="IPR007110">
    <property type="entry name" value="Ig-like_dom"/>
</dbReference>
<dbReference type="InterPro" id="IPR053896">
    <property type="entry name" value="BTN3A2-like_Ig-C"/>
</dbReference>
<dbReference type="Pfam" id="PF22705">
    <property type="entry name" value="C2-set_3"/>
    <property type="match status" value="1"/>
</dbReference>
<dbReference type="SMART" id="SM00449">
    <property type="entry name" value="SPRY"/>
    <property type="match status" value="1"/>
</dbReference>
<keyword evidence="7" id="KW-1015">Disulfide bond</keyword>
<reference evidence="15" key="1">
    <citation type="journal article" date="2023" name="Science">
        <title>Genome structures resolve the early diversification of teleost fishes.</title>
        <authorList>
            <person name="Parey E."/>
            <person name="Louis A."/>
            <person name="Montfort J."/>
            <person name="Bouchez O."/>
            <person name="Roques C."/>
            <person name="Iampietro C."/>
            <person name="Lluch J."/>
            <person name="Castinel A."/>
            <person name="Donnadieu C."/>
            <person name="Desvignes T."/>
            <person name="Floi Bucao C."/>
            <person name="Jouanno E."/>
            <person name="Wen M."/>
            <person name="Mejri S."/>
            <person name="Dirks R."/>
            <person name="Jansen H."/>
            <person name="Henkel C."/>
            <person name="Chen W.J."/>
            <person name="Zahm M."/>
            <person name="Cabau C."/>
            <person name="Klopp C."/>
            <person name="Thompson A.W."/>
            <person name="Robinson-Rechavi M."/>
            <person name="Braasch I."/>
            <person name="Lecointre G."/>
            <person name="Bobe J."/>
            <person name="Postlethwait J.H."/>
            <person name="Berthelot C."/>
            <person name="Roest Crollius H."/>
            <person name="Guiguen Y."/>
        </authorList>
    </citation>
    <scope>NUCLEOTIDE SEQUENCE</scope>
    <source>
        <strain evidence="15">Concon-B</strain>
    </source>
</reference>
<dbReference type="GO" id="GO:0009897">
    <property type="term" value="C:external side of plasma membrane"/>
    <property type="evidence" value="ECO:0007669"/>
    <property type="project" value="TreeGrafter"/>
</dbReference>
<evidence type="ECO:0000256" key="5">
    <source>
        <dbReference type="ARBA" id="ARBA00022989"/>
    </source>
</evidence>
<evidence type="ECO:0000259" key="14">
    <source>
        <dbReference type="PROSITE" id="PS50835"/>
    </source>
</evidence>
<evidence type="ECO:0000313" key="16">
    <source>
        <dbReference type="Proteomes" id="UP001152803"/>
    </source>
</evidence>
<comment type="similarity">
    <text evidence="2">Belongs to the immunoglobulin superfamily. BTN/MOG family.</text>
</comment>
<dbReference type="InterPro" id="IPR043136">
    <property type="entry name" value="B30.2/SPRY_sf"/>
</dbReference>
<feature type="domain" description="Ig-like" evidence="14">
    <location>
        <begin position="147"/>
        <end position="235"/>
    </location>
</feature>
<dbReference type="InterPro" id="IPR013106">
    <property type="entry name" value="Ig_V-set"/>
</dbReference>
<proteinExistence type="inferred from homology"/>
<evidence type="ECO:0000256" key="2">
    <source>
        <dbReference type="ARBA" id="ARBA00007591"/>
    </source>
</evidence>
<dbReference type="SMART" id="SM00589">
    <property type="entry name" value="PRY"/>
    <property type="match status" value="1"/>
</dbReference>
<dbReference type="Pfam" id="PF07686">
    <property type="entry name" value="V-set"/>
    <property type="match status" value="1"/>
</dbReference>
<dbReference type="Pfam" id="PF00622">
    <property type="entry name" value="SPRY"/>
    <property type="match status" value="1"/>
</dbReference>
<dbReference type="CDD" id="cd13733">
    <property type="entry name" value="SPRY_PRY_C-I_1"/>
    <property type="match status" value="1"/>
</dbReference>
<comment type="similarity">
    <text evidence="10">Belongs to the SKINT family.</text>
</comment>
<evidence type="ECO:0000256" key="7">
    <source>
        <dbReference type="ARBA" id="ARBA00023157"/>
    </source>
</evidence>
<feature type="domain" description="B30.2/SPRY" evidence="13">
    <location>
        <begin position="290"/>
        <end position="480"/>
    </location>
</feature>
<evidence type="ECO:0000256" key="6">
    <source>
        <dbReference type="ARBA" id="ARBA00023136"/>
    </source>
</evidence>
<dbReference type="EMBL" id="JAFJMO010000013">
    <property type="protein sequence ID" value="KAJ8258901.1"/>
    <property type="molecule type" value="Genomic_DNA"/>
</dbReference>
<evidence type="ECO:0000256" key="4">
    <source>
        <dbReference type="ARBA" id="ARBA00022729"/>
    </source>
</evidence>
<dbReference type="SMART" id="SM00406">
    <property type="entry name" value="IGv"/>
    <property type="match status" value="1"/>
</dbReference>
<dbReference type="InterPro" id="IPR003599">
    <property type="entry name" value="Ig_sub"/>
</dbReference>
<dbReference type="SMART" id="SM00409">
    <property type="entry name" value="IG"/>
    <property type="match status" value="1"/>
</dbReference>
<keyword evidence="5 11" id="KW-1133">Transmembrane helix</keyword>
<evidence type="ECO:0000256" key="1">
    <source>
        <dbReference type="ARBA" id="ARBA00004479"/>
    </source>
</evidence>
<dbReference type="GO" id="GO:0042110">
    <property type="term" value="P:T cell activation"/>
    <property type="evidence" value="ECO:0007669"/>
    <property type="project" value="UniProtKB-ARBA"/>
</dbReference>
<dbReference type="PANTHER" id="PTHR24100">
    <property type="entry name" value="BUTYROPHILIN"/>
    <property type="match status" value="1"/>
</dbReference>
<dbReference type="GO" id="GO:0001817">
    <property type="term" value="P:regulation of cytokine production"/>
    <property type="evidence" value="ECO:0007669"/>
    <property type="project" value="TreeGrafter"/>
</dbReference>
<evidence type="ECO:0000256" key="8">
    <source>
        <dbReference type="ARBA" id="ARBA00023180"/>
    </source>
</evidence>
<dbReference type="GO" id="GO:0005102">
    <property type="term" value="F:signaling receptor binding"/>
    <property type="evidence" value="ECO:0007669"/>
    <property type="project" value="TreeGrafter"/>
</dbReference>